<dbReference type="GO" id="GO:0045893">
    <property type="term" value="P:positive regulation of DNA-templated transcription"/>
    <property type="evidence" value="ECO:0007669"/>
    <property type="project" value="TreeGrafter"/>
</dbReference>
<dbReference type="AlphaFoldDB" id="A0A2U1LFP1"/>
<dbReference type="GO" id="GO:0006952">
    <property type="term" value="P:defense response"/>
    <property type="evidence" value="ECO:0007669"/>
    <property type="project" value="UniProtKB-KW"/>
</dbReference>
<dbReference type="PANTHER" id="PTHR31241:SF62">
    <property type="entry name" value="DEHYDRATION-RESPONSIVE ELEMENT-BINDING PROTEIN 2D"/>
    <property type="match status" value="1"/>
</dbReference>
<evidence type="ECO:0000256" key="2">
    <source>
        <dbReference type="ARBA" id="ARBA00022821"/>
    </source>
</evidence>
<keyword evidence="2" id="KW-0611">Plant defense</keyword>
<comment type="caution">
    <text evidence="11">The sequence shown here is derived from an EMBL/GenBank/DDBJ whole genome shotgun (WGS) entry which is preliminary data.</text>
</comment>
<evidence type="ECO:0000256" key="6">
    <source>
        <dbReference type="ARBA" id="ARBA00023159"/>
    </source>
</evidence>
<proteinExistence type="inferred from homology"/>
<dbReference type="GO" id="GO:0003700">
    <property type="term" value="F:DNA-binding transcription factor activity"/>
    <property type="evidence" value="ECO:0007669"/>
    <property type="project" value="InterPro"/>
</dbReference>
<dbReference type="InterPro" id="IPR016177">
    <property type="entry name" value="DNA-bd_dom_sf"/>
</dbReference>
<keyword evidence="3" id="KW-0805">Transcription regulation</keyword>
<dbReference type="InterPro" id="IPR036955">
    <property type="entry name" value="AP2/ERF_dom_sf"/>
</dbReference>
<dbReference type="PROSITE" id="PS51032">
    <property type="entry name" value="AP2_ERF"/>
    <property type="match status" value="1"/>
</dbReference>
<accession>A0A2U1LFP1</accession>
<reference evidence="11 12" key="1">
    <citation type="journal article" date="2018" name="Mol. Plant">
        <title>The genome of Artemisia annua provides insight into the evolution of Asteraceae family and artemisinin biosynthesis.</title>
        <authorList>
            <person name="Shen Q."/>
            <person name="Zhang L."/>
            <person name="Liao Z."/>
            <person name="Wang S."/>
            <person name="Yan T."/>
            <person name="Shi P."/>
            <person name="Liu M."/>
            <person name="Fu X."/>
            <person name="Pan Q."/>
            <person name="Wang Y."/>
            <person name="Lv Z."/>
            <person name="Lu X."/>
            <person name="Zhang F."/>
            <person name="Jiang W."/>
            <person name="Ma Y."/>
            <person name="Chen M."/>
            <person name="Hao X."/>
            <person name="Li L."/>
            <person name="Tang Y."/>
            <person name="Lv G."/>
            <person name="Zhou Y."/>
            <person name="Sun X."/>
            <person name="Brodelius P.E."/>
            <person name="Rose J.K.C."/>
            <person name="Tang K."/>
        </authorList>
    </citation>
    <scope>NUCLEOTIDE SEQUENCE [LARGE SCALE GENOMIC DNA]</scope>
    <source>
        <strain evidence="12">cv. Huhao1</strain>
        <tissue evidence="11">Leaf</tissue>
    </source>
</reference>
<keyword evidence="6" id="KW-0010">Activator</keyword>
<gene>
    <name evidence="11" type="ORF">CTI12_AA496110</name>
</gene>
<dbReference type="InterPro" id="IPR001471">
    <property type="entry name" value="AP2/ERF_dom"/>
</dbReference>
<feature type="domain" description="AP2/ERF" evidence="10">
    <location>
        <begin position="88"/>
        <end position="145"/>
    </location>
</feature>
<keyword evidence="7" id="KW-0804">Transcription</keyword>
<evidence type="ECO:0000256" key="9">
    <source>
        <dbReference type="ARBA" id="ARBA00024343"/>
    </source>
</evidence>
<evidence type="ECO:0000256" key="7">
    <source>
        <dbReference type="ARBA" id="ARBA00023163"/>
    </source>
</evidence>
<protein>
    <submittedName>
        <fullName evidence="11">DREB2 transcription factor</fullName>
    </submittedName>
</protein>
<organism evidence="11 12">
    <name type="scientific">Artemisia annua</name>
    <name type="common">Sweet wormwood</name>
    <dbReference type="NCBI Taxonomy" id="35608"/>
    <lineage>
        <taxon>Eukaryota</taxon>
        <taxon>Viridiplantae</taxon>
        <taxon>Streptophyta</taxon>
        <taxon>Embryophyta</taxon>
        <taxon>Tracheophyta</taxon>
        <taxon>Spermatophyta</taxon>
        <taxon>Magnoliopsida</taxon>
        <taxon>eudicotyledons</taxon>
        <taxon>Gunneridae</taxon>
        <taxon>Pentapetalae</taxon>
        <taxon>asterids</taxon>
        <taxon>campanulids</taxon>
        <taxon>Asterales</taxon>
        <taxon>Asteraceae</taxon>
        <taxon>Asteroideae</taxon>
        <taxon>Anthemideae</taxon>
        <taxon>Artemisiinae</taxon>
        <taxon>Artemisia</taxon>
    </lineage>
</organism>
<keyword evidence="4" id="KW-0346">Stress response</keyword>
<keyword evidence="12" id="KW-1185">Reference proteome</keyword>
<keyword evidence="8" id="KW-0539">Nucleus</keyword>
<evidence type="ECO:0000256" key="1">
    <source>
        <dbReference type="ARBA" id="ARBA00004123"/>
    </source>
</evidence>
<dbReference type="Pfam" id="PF00847">
    <property type="entry name" value="AP2"/>
    <property type="match status" value="1"/>
</dbReference>
<dbReference type="SUPFAM" id="SSF54171">
    <property type="entry name" value="DNA-binding domain"/>
    <property type="match status" value="1"/>
</dbReference>
<evidence type="ECO:0000256" key="5">
    <source>
        <dbReference type="ARBA" id="ARBA00023125"/>
    </source>
</evidence>
<name>A0A2U1LFP1_ARTAN</name>
<dbReference type="Gene3D" id="3.30.730.10">
    <property type="entry name" value="AP2/ERF domain"/>
    <property type="match status" value="1"/>
</dbReference>
<dbReference type="FunFam" id="3.30.730.10:FF:000001">
    <property type="entry name" value="Ethylene-responsive transcription factor 2"/>
    <property type="match status" value="1"/>
</dbReference>
<evidence type="ECO:0000313" key="11">
    <source>
        <dbReference type="EMBL" id="PWA47814.1"/>
    </source>
</evidence>
<dbReference type="PANTHER" id="PTHR31241">
    <property type="entry name" value="DEHYDRATION-RESPONSIVE ELEMENT-BINDING PROTEIN 2C"/>
    <property type="match status" value="1"/>
</dbReference>
<dbReference type="PRINTS" id="PR00367">
    <property type="entry name" value="ETHRSPELEMNT"/>
</dbReference>
<dbReference type="Proteomes" id="UP000245207">
    <property type="component" value="Unassembled WGS sequence"/>
</dbReference>
<dbReference type="SMART" id="SM00380">
    <property type="entry name" value="AP2"/>
    <property type="match status" value="1"/>
</dbReference>
<comment type="subcellular location">
    <subcellularLocation>
        <location evidence="1">Nucleus</location>
    </subcellularLocation>
</comment>
<dbReference type="OrthoDB" id="550883at2759"/>
<evidence type="ECO:0000256" key="3">
    <source>
        <dbReference type="ARBA" id="ARBA00023015"/>
    </source>
</evidence>
<evidence type="ECO:0000256" key="4">
    <source>
        <dbReference type="ARBA" id="ARBA00023016"/>
    </source>
</evidence>
<evidence type="ECO:0000313" key="12">
    <source>
        <dbReference type="Proteomes" id="UP000245207"/>
    </source>
</evidence>
<sequence length="317" mass="35372">MTLLSQPSNTACVAKDNSKKRTAFESMDKLTKRQKRNRAEAPKIVAERLAHWIEYNKDGKAITRKAPAKGSKKGCMKGKGGPENVRCSFRGVRQRTWGKWVAEIREPNTGKRLWLGTFESAVEAALAYDKAARAIYGEYARINLPNYHTNTPLPCNAATSCNSTTTCSNSEGSEVQDSNPGLDWCAPTENVCEASEVVNESLDMIREEHADIKDVTGVSNDDGCYQGFSEDEMFYIDELLGVMDQKSEFNNEAADYPTQDVWYENKQDVSQNESIYMQQDACGVAPDFGFDFLDGGLEECNFSLEEFGLSLDPTEFM</sequence>
<dbReference type="STRING" id="35608.A0A2U1LFP1"/>
<keyword evidence="5" id="KW-0238">DNA-binding</keyword>
<evidence type="ECO:0000259" key="10">
    <source>
        <dbReference type="PROSITE" id="PS51032"/>
    </source>
</evidence>
<dbReference type="CDD" id="cd00018">
    <property type="entry name" value="AP2"/>
    <property type="match status" value="1"/>
</dbReference>
<dbReference type="GO" id="GO:0005634">
    <property type="term" value="C:nucleus"/>
    <property type="evidence" value="ECO:0007669"/>
    <property type="project" value="UniProtKB-SubCell"/>
</dbReference>
<comment type="similarity">
    <text evidence="9">Belongs to the AP2/ERF transcription factor family. ERF subfamily.</text>
</comment>
<dbReference type="GO" id="GO:0000976">
    <property type="term" value="F:transcription cis-regulatory region binding"/>
    <property type="evidence" value="ECO:0007669"/>
    <property type="project" value="TreeGrafter"/>
</dbReference>
<evidence type="ECO:0000256" key="8">
    <source>
        <dbReference type="ARBA" id="ARBA00023242"/>
    </source>
</evidence>
<dbReference type="EMBL" id="PKPP01009639">
    <property type="protein sequence ID" value="PWA47814.1"/>
    <property type="molecule type" value="Genomic_DNA"/>
</dbReference>